<dbReference type="InterPro" id="IPR013546">
    <property type="entry name" value="PII_UdlTrfase/GS_AdlTrfase"/>
</dbReference>
<keyword evidence="11" id="KW-1185">Reference proteome</keyword>
<dbReference type="KEGG" id="ttc:FOKN1_0606"/>
<keyword evidence="5 7" id="KW-0460">Magnesium</keyword>
<feature type="region of interest" description="Adenylyl transferase" evidence="7">
    <location>
        <begin position="470"/>
        <end position="968"/>
    </location>
</feature>
<dbReference type="GO" id="GO:0005524">
    <property type="term" value="F:ATP binding"/>
    <property type="evidence" value="ECO:0007669"/>
    <property type="project" value="UniProtKB-UniRule"/>
</dbReference>
<dbReference type="GO" id="GO:0000287">
    <property type="term" value="F:magnesium ion binding"/>
    <property type="evidence" value="ECO:0007669"/>
    <property type="project" value="UniProtKB-UniRule"/>
</dbReference>
<gene>
    <name evidence="7" type="primary">glnE</name>
    <name evidence="10" type="ORF">FOKN1_0606</name>
</gene>
<dbReference type="PANTHER" id="PTHR30621:SF0">
    <property type="entry name" value="BIFUNCTIONAL GLUTAMINE SYNTHETASE ADENYLYLTRANSFERASE_ADENYLYL-REMOVING ENZYME"/>
    <property type="match status" value="1"/>
</dbReference>
<protein>
    <recommendedName>
        <fullName evidence="7">Bifunctional glutamine synthetase adenylyltransferase/adenylyl-removing enzyme</fullName>
    </recommendedName>
    <alternativeName>
        <fullName evidence="7">ATP:glutamine synthetase adenylyltransferase</fullName>
    </alternativeName>
    <alternativeName>
        <fullName evidence="7">ATase</fullName>
    </alternativeName>
    <domain>
        <recommendedName>
            <fullName evidence="7">Glutamine synthetase adenylyl-L-tyrosine phosphorylase</fullName>
            <ecNumber evidence="7">2.7.7.89</ecNumber>
        </recommendedName>
        <alternativeName>
            <fullName evidence="7">Adenylyl removase</fullName>
            <shortName evidence="7">AR</shortName>
            <shortName evidence="7">AT-N</shortName>
        </alternativeName>
    </domain>
    <domain>
        <recommendedName>
            <fullName evidence="7">Glutamine synthetase adenylyl transferase</fullName>
            <ecNumber evidence="7">2.7.7.42</ecNumber>
        </recommendedName>
        <alternativeName>
            <fullName evidence="7">Adenylyl transferase</fullName>
            <shortName evidence="7">AT</shortName>
            <shortName evidence="7">AT-C</shortName>
        </alternativeName>
    </domain>
</protein>
<dbReference type="CDD" id="cd05401">
    <property type="entry name" value="NT_GlnE_GlnD_like"/>
    <property type="match status" value="2"/>
</dbReference>
<dbReference type="RefSeq" id="WP_231971550.1">
    <property type="nucleotide sequence ID" value="NZ_AP018052.1"/>
</dbReference>
<dbReference type="InterPro" id="IPR005190">
    <property type="entry name" value="GlnE_rpt_dom"/>
</dbReference>
<comment type="similarity">
    <text evidence="7">Belongs to the GlnE family.</text>
</comment>
<dbReference type="GO" id="GO:0047388">
    <property type="term" value="F:[glutamine synthetase]-adenylyl-L-tyrosine phosphorylase activity"/>
    <property type="evidence" value="ECO:0007669"/>
    <property type="project" value="UniProtKB-EC"/>
</dbReference>
<keyword evidence="4 7" id="KW-0067">ATP-binding</keyword>
<feature type="region of interest" description="Adenylyl removase" evidence="7">
    <location>
        <begin position="1"/>
        <end position="457"/>
    </location>
</feature>
<dbReference type="EC" id="2.7.7.89" evidence="7"/>
<evidence type="ECO:0000256" key="3">
    <source>
        <dbReference type="ARBA" id="ARBA00022741"/>
    </source>
</evidence>
<feature type="domain" description="Glutamate-ammonia ligase adenylyltransferase repeated" evidence="8">
    <location>
        <begin position="48"/>
        <end position="291"/>
    </location>
</feature>
<dbReference type="NCBIfam" id="NF008292">
    <property type="entry name" value="PRK11072.1"/>
    <property type="match status" value="1"/>
</dbReference>
<reference evidence="10 11" key="1">
    <citation type="submission" date="2017-05" db="EMBL/GenBank/DDBJ databases">
        <title>Thiocyanate degradation by Thiohalobacter thiocyanaticus FOKN1.</title>
        <authorList>
            <person name="Oshiki M."/>
            <person name="Fukushima T."/>
            <person name="Kawano S."/>
            <person name="Nakagawa J."/>
        </authorList>
    </citation>
    <scope>NUCLEOTIDE SEQUENCE [LARGE SCALE GENOMIC DNA]</scope>
    <source>
        <strain evidence="10 11">FOKN1</strain>
    </source>
</reference>
<proteinExistence type="inferred from homology"/>
<keyword evidence="10" id="KW-0436">Ligase</keyword>
<dbReference type="InterPro" id="IPR023057">
    <property type="entry name" value="GlnE"/>
</dbReference>
<comment type="function">
    <text evidence="7">Involved in the regulation of glutamine synthetase GlnA, a key enzyme in the process to assimilate ammonia. When cellular nitrogen levels are high, the C-terminal adenylyl transferase (AT) inactivates GlnA by covalent transfer of an adenylyl group from ATP to specific tyrosine residue of GlnA, thus reducing its activity. Conversely, when nitrogen levels are low, the N-terminal adenylyl removase (AR) activates GlnA by removing the adenylyl group by phosphorolysis, increasing its activity. The regulatory region of GlnE binds the signal transduction protein PII (GlnB) which indicates the nitrogen status of the cell.</text>
</comment>
<dbReference type="FunFam" id="1.20.120.330:FF:000005">
    <property type="entry name" value="Bifunctional glutamine synthetase adenylyltransferase/adenylyl-removing enzyme"/>
    <property type="match status" value="1"/>
</dbReference>
<dbReference type="EMBL" id="AP018052">
    <property type="protein sequence ID" value="BAZ93008.1"/>
    <property type="molecule type" value="Genomic_DNA"/>
</dbReference>
<dbReference type="FunFam" id="3.30.460.10:FF:000009">
    <property type="entry name" value="Bifunctional glutamine synthetase adenylyltransferase/adenylyl-removing enzyme"/>
    <property type="match status" value="1"/>
</dbReference>
<comment type="cofactor">
    <cofactor evidence="7">
        <name>Mg(2+)</name>
        <dbReference type="ChEBI" id="CHEBI:18420"/>
    </cofactor>
</comment>
<evidence type="ECO:0000259" key="9">
    <source>
        <dbReference type="Pfam" id="PF08335"/>
    </source>
</evidence>
<evidence type="ECO:0000256" key="1">
    <source>
        <dbReference type="ARBA" id="ARBA00022679"/>
    </source>
</evidence>
<keyword evidence="1 7" id="KW-0808">Transferase</keyword>
<evidence type="ECO:0000256" key="2">
    <source>
        <dbReference type="ARBA" id="ARBA00022695"/>
    </source>
</evidence>
<evidence type="ECO:0000313" key="10">
    <source>
        <dbReference type="EMBL" id="BAZ93008.1"/>
    </source>
</evidence>
<organism evidence="10 11">
    <name type="scientific">Thiohalobacter thiocyanaticus</name>
    <dbReference type="NCBI Taxonomy" id="585455"/>
    <lineage>
        <taxon>Bacteria</taxon>
        <taxon>Pseudomonadati</taxon>
        <taxon>Pseudomonadota</taxon>
        <taxon>Gammaproteobacteria</taxon>
        <taxon>Thiohalobacterales</taxon>
        <taxon>Thiohalobacteraceae</taxon>
        <taxon>Thiohalobacter</taxon>
    </lineage>
</organism>
<dbReference type="SUPFAM" id="SSF81301">
    <property type="entry name" value="Nucleotidyltransferase"/>
    <property type="match status" value="2"/>
</dbReference>
<dbReference type="Gene3D" id="3.30.460.10">
    <property type="entry name" value="Beta Polymerase, domain 2"/>
    <property type="match status" value="2"/>
</dbReference>
<evidence type="ECO:0000256" key="6">
    <source>
        <dbReference type="ARBA" id="ARBA00023268"/>
    </source>
</evidence>
<dbReference type="Gene3D" id="1.20.120.330">
    <property type="entry name" value="Nucleotidyltransferases domain 2"/>
    <property type="match status" value="2"/>
</dbReference>
<dbReference type="InterPro" id="IPR043519">
    <property type="entry name" value="NT_sf"/>
</dbReference>
<dbReference type="PANTHER" id="PTHR30621">
    <property type="entry name" value="GLUTAMINE SYNTHETASE ADENYLYLTRANSFERASE"/>
    <property type="match status" value="1"/>
</dbReference>
<dbReference type="GO" id="GO:0016874">
    <property type="term" value="F:ligase activity"/>
    <property type="evidence" value="ECO:0007669"/>
    <property type="project" value="UniProtKB-KW"/>
</dbReference>
<comment type="catalytic activity">
    <reaction evidence="7">
        <text>[glutamine synthetase]-L-tyrosine + ATP = [glutamine synthetase]-O(4)-(5'-adenylyl)-L-tyrosine + diphosphate</text>
        <dbReference type="Rhea" id="RHEA:18589"/>
        <dbReference type="Rhea" id="RHEA-COMP:10660"/>
        <dbReference type="Rhea" id="RHEA-COMP:10661"/>
        <dbReference type="ChEBI" id="CHEBI:30616"/>
        <dbReference type="ChEBI" id="CHEBI:33019"/>
        <dbReference type="ChEBI" id="CHEBI:46858"/>
        <dbReference type="ChEBI" id="CHEBI:83624"/>
        <dbReference type="EC" id="2.7.7.42"/>
    </reaction>
</comment>
<dbReference type="Gene3D" id="1.20.120.1510">
    <property type="match status" value="1"/>
</dbReference>
<sequence length="968" mass="109440">MNPVTFEEIAAGLPEILREDVQRAWARYRERAETEDMRIPAHPDFLRPLARVWAASEYVAQSCEREPGLLAELLESGELLADTARGELRARAETATAEALNAFDLGEALRRFRRREMVRIAWRDLAGWAGLDEVLRELTELATACLQVTLERLHAWLCRELGTPKDSAGRPQSLVVLGMGKLGAGELNFSSDIDLIFAYPEPGRLGKRDGLSYEEFFTRLGQQLIDTLNRQTGEGFVYRVDMRLRPYGDSGPLVMDFDMLEEYYQSQGREWERYALIKAHPVAGDPDQAAELMELLRPFIYRRYLDYGAFEQLREMKAMITRQVQRRGMEDNIKLGPGGIREVEFIAQAFQLIRGGQEARLRLRQVQDVLRNLARLDLLPGFAVERLIQAYGFLRRTENRLQAFADEQTHELPTDAAGQARLALAMDFPDWAAFLKQLDRHRRFVEEQFQQVFGSPHTSEEGDRETEALAGLWQDQLDEEAALALLHEIGFEHPDEARRLLGQLHHSLESRAMGKRGRDRLDRLMPLLLAAIGEARDPNETLARLARLLETISGRSAYLALLVENPMALSQLVQLCDASPWIAAELTRHPILLDELLDPRTLYTPPGREQLEAMLERRFENIAPDDLETQMDALRHFKQMAVLRVAAADVAGATPLMVVSDYLTAIAELVVQKVLAITWDHLVARHGAPRCGTGKARRDAGFAIIGYGKLGGIELGYGSDLDLVFLNDGEGEEACTEGAKPLDNAVFFARLGQRIIHLLNTLTPAGVLYEVDMRLRPSGASGLLVTDMAAFAAYQHEEAWTWEHQALVRARGVAGDPDTLAAFEAVRREVLCRRRDPERLRREVRDMRSRMRTELAVRESGRFDLKQGPGGIADIEFIVQYGVLRWAHAHPDLVRYSDNIRLLEGLTGAGLMAEDDVRVLSNAYRAYRKRVHNLTLQEVPAVVYEGEFVQTRSAVLGIWKRIFESQES</sequence>
<feature type="domain" description="PII-uridylyltransferase/Glutamine-synthetase adenylyltransferase" evidence="9">
    <location>
        <begin position="314"/>
        <end position="453"/>
    </location>
</feature>
<evidence type="ECO:0000259" key="8">
    <source>
        <dbReference type="Pfam" id="PF03710"/>
    </source>
</evidence>
<keyword evidence="6 7" id="KW-0511">Multifunctional enzyme</keyword>
<evidence type="ECO:0000313" key="11">
    <source>
        <dbReference type="Proteomes" id="UP000218765"/>
    </source>
</evidence>
<dbReference type="HAMAP" id="MF_00802">
    <property type="entry name" value="GlnE"/>
    <property type="match status" value="1"/>
</dbReference>
<dbReference type="AlphaFoldDB" id="A0A1Z4VNT6"/>
<comment type="catalytic activity">
    <reaction evidence="7">
        <text>[glutamine synthetase]-O(4)-(5'-adenylyl)-L-tyrosine + phosphate = [glutamine synthetase]-L-tyrosine + ADP</text>
        <dbReference type="Rhea" id="RHEA:43716"/>
        <dbReference type="Rhea" id="RHEA-COMP:10660"/>
        <dbReference type="Rhea" id="RHEA-COMP:10661"/>
        <dbReference type="ChEBI" id="CHEBI:43474"/>
        <dbReference type="ChEBI" id="CHEBI:46858"/>
        <dbReference type="ChEBI" id="CHEBI:83624"/>
        <dbReference type="ChEBI" id="CHEBI:456216"/>
        <dbReference type="EC" id="2.7.7.89"/>
    </reaction>
</comment>
<accession>A0A1Z4VNT6</accession>
<keyword evidence="3 7" id="KW-0547">Nucleotide-binding</keyword>
<evidence type="ECO:0000256" key="7">
    <source>
        <dbReference type="HAMAP-Rule" id="MF_00802"/>
    </source>
</evidence>
<evidence type="ECO:0000256" key="4">
    <source>
        <dbReference type="ARBA" id="ARBA00022840"/>
    </source>
</evidence>
<name>A0A1Z4VNT6_9GAMM</name>
<dbReference type="SUPFAM" id="SSF81593">
    <property type="entry name" value="Nucleotidyltransferase substrate binding subunit/domain"/>
    <property type="match status" value="2"/>
</dbReference>
<dbReference type="Proteomes" id="UP000218765">
    <property type="component" value="Chromosome"/>
</dbReference>
<dbReference type="EC" id="2.7.7.42" evidence="7"/>
<keyword evidence="2 7" id="KW-0548">Nucleotidyltransferase</keyword>
<dbReference type="GO" id="GO:0008882">
    <property type="term" value="F:[glutamate-ammonia-ligase] adenylyltransferase activity"/>
    <property type="evidence" value="ECO:0007669"/>
    <property type="project" value="UniProtKB-UniRule"/>
</dbReference>
<evidence type="ECO:0000256" key="5">
    <source>
        <dbReference type="ARBA" id="ARBA00022842"/>
    </source>
</evidence>
<dbReference type="Pfam" id="PF08335">
    <property type="entry name" value="GlnD_UR_UTase"/>
    <property type="match status" value="2"/>
</dbReference>
<feature type="domain" description="Glutamate-ammonia ligase adenylyltransferase repeated" evidence="8">
    <location>
        <begin position="570"/>
        <end position="825"/>
    </location>
</feature>
<dbReference type="Pfam" id="PF03710">
    <property type="entry name" value="GlnE"/>
    <property type="match status" value="2"/>
</dbReference>
<feature type="domain" description="PII-uridylyltransferase/Glutamine-synthetase adenylyltransferase" evidence="9">
    <location>
        <begin position="847"/>
        <end position="936"/>
    </location>
</feature>
<dbReference type="GO" id="GO:0005829">
    <property type="term" value="C:cytosol"/>
    <property type="evidence" value="ECO:0007669"/>
    <property type="project" value="TreeGrafter"/>
</dbReference>
<dbReference type="GO" id="GO:0000820">
    <property type="term" value="P:regulation of glutamine family amino acid metabolic process"/>
    <property type="evidence" value="ECO:0007669"/>
    <property type="project" value="UniProtKB-UniRule"/>
</dbReference>